<keyword evidence="2" id="KW-1185">Reference proteome</keyword>
<evidence type="ECO:0000313" key="1">
    <source>
        <dbReference type="EMBL" id="PCK31802.1"/>
    </source>
</evidence>
<name>A0A2A5JQR3_PSEO7</name>
<protein>
    <submittedName>
        <fullName evidence="1">Uncharacterized protein</fullName>
    </submittedName>
</protein>
<accession>A0A2A5JQR3</accession>
<dbReference type="Proteomes" id="UP000228621">
    <property type="component" value="Unassembled WGS sequence"/>
</dbReference>
<reference evidence="2" key="1">
    <citation type="journal article" date="2019" name="Genome Announc.">
        <title>Draft Genome Sequence of Pseudoalteromonas piscicida Strain 36Y ROTHPW, an Hypersaline Seawater Isolate from the South Coast of Sonora, Mexico.</title>
        <authorList>
            <person name="Sanchez-Diaz R."/>
            <person name="Molina-Garza Z.J."/>
            <person name="Cruz-Suarez L.E."/>
            <person name="Selvin J."/>
            <person name="Kiran G.S."/>
            <person name="Ibarra-Gamez J.C."/>
            <person name="Gomez-Gil B."/>
            <person name="Galaviz-Silva L."/>
        </authorList>
    </citation>
    <scope>NUCLEOTIDE SEQUENCE [LARGE SCALE GENOMIC DNA]</scope>
    <source>
        <strain evidence="2">36Y_RITHPW</strain>
    </source>
</reference>
<sequence length="74" mass="9015">MARNTQPFNYYYQKVNKKSKKLIPQALHKSNLLNLVICSKASKYCRKYRYRILLMPTYQHPYQQDKAFLFTCFK</sequence>
<organism evidence="1 2">
    <name type="scientific">Pseudoalteromonas piscicida</name>
    <dbReference type="NCBI Taxonomy" id="43662"/>
    <lineage>
        <taxon>Bacteria</taxon>
        <taxon>Pseudomonadati</taxon>
        <taxon>Pseudomonadota</taxon>
        <taxon>Gammaproteobacteria</taxon>
        <taxon>Alteromonadales</taxon>
        <taxon>Pseudoalteromonadaceae</taxon>
        <taxon>Pseudoalteromonas</taxon>
    </lineage>
</organism>
<proteinExistence type="predicted"/>
<dbReference type="AlphaFoldDB" id="A0A2A5JQR3"/>
<dbReference type="EMBL" id="NKHF01000044">
    <property type="protein sequence ID" value="PCK31802.1"/>
    <property type="molecule type" value="Genomic_DNA"/>
</dbReference>
<evidence type="ECO:0000313" key="2">
    <source>
        <dbReference type="Proteomes" id="UP000228621"/>
    </source>
</evidence>
<comment type="caution">
    <text evidence="1">The sequence shown here is derived from an EMBL/GenBank/DDBJ whole genome shotgun (WGS) entry which is preliminary data.</text>
</comment>
<gene>
    <name evidence="1" type="ORF">CEX98_10495</name>
</gene>